<comment type="similarity">
    <text evidence="2 4">Belongs to the eukaryotic RPC7 RNA polymerase subunit family.</text>
</comment>
<dbReference type="Proteomes" id="UP001202479">
    <property type="component" value="Unassembled WGS sequence"/>
</dbReference>
<proteinExistence type="inferred from homology"/>
<comment type="caution">
    <text evidence="6">The sequence shown here is derived from an EMBL/GenBank/DDBJ whole genome shotgun (WGS) entry which is preliminary data.</text>
</comment>
<protein>
    <recommendedName>
        <fullName evidence="4">DNA-directed RNA polymerase III subunit</fullName>
    </recommendedName>
</protein>
<comment type="subunit">
    <text evidence="4">Component of the RNA polymerase III (Pol III) complex.</text>
</comment>
<dbReference type="EMBL" id="JAHUZD010000119">
    <property type="protein sequence ID" value="KAI3403825.2"/>
    <property type="molecule type" value="Genomic_DNA"/>
</dbReference>
<comment type="function">
    <text evidence="4">DNA-dependent RNA polymerase catalyzes the transcription of DNA into RNA using the four ribonucleoside triphosphates as substrates. Specific peripheric component of RNA polymerase III which synthesizes small RNAs, such as 5S rRNA and tRNAs.</text>
</comment>
<dbReference type="PANTHER" id="PTHR15367">
    <property type="entry name" value="DNA-DIRECTED RNA POLYMERASE III"/>
    <property type="match status" value="1"/>
</dbReference>
<dbReference type="PANTHER" id="PTHR15367:SF2">
    <property type="entry name" value="DNA-DIRECTED RNA POLYMERASE III SUBUNIT"/>
    <property type="match status" value="1"/>
</dbReference>
<name>A0AAI9SWH8_9ASCO</name>
<reference evidence="6" key="1">
    <citation type="journal article" date="2022" name="DNA Res.">
        <title>Genome analysis of five recently described species of the CUG-Ser clade uncovers Candida theae as a new hybrid lineage with pathogenic potential in the Candida parapsilosis species complex.</title>
        <authorList>
            <person name="Mixao V."/>
            <person name="Del Olmo V."/>
            <person name="Hegedusova E."/>
            <person name="Saus E."/>
            <person name="Pryszcz L."/>
            <person name="Cillingova A."/>
            <person name="Nosek J."/>
            <person name="Gabaldon T."/>
        </authorList>
    </citation>
    <scope>NUCLEOTIDE SEQUENCE</scope>
    <source>
        <strain evidence="6">CBS 10844</strain>
    </source>
</reference>
<dbReference type="GeneID" id="73381000"/>
<dbReference type="GO" id="GO:0005666">
    <property type="term" value="C:RNA polymerase III complex"/>
    <property type="evidence" value="ECO:0007669"/>
    <property type="project" value="UniProtKB-UniRule"/>
</dbReference>
<evidence type="ECO:0000256" key="1">
    <source>
        <dbReference type="ARBA" id="ARBA00004123"/>
    </source>
</evidence>
<dbReference type="Pfam" id="PF11705">
    <property type="entry name" value="RNA_pol_3_Rpc31"/>
    <property type="match status" value="1"/>
</dbReference>
<feature type="compositionally biased region" description="Acidic residues" evidence="5">
    <location>
        <begin position="241"/>
        <end position="257"/>
    </location>
</feature>
<sequence>MSFRGGGNRGGRGRIMLPFGLEYSDIKQESEATIEKPKYVLPVYGAPIFIEELAAKRSIAFAKLMSEGPFYTANLDNIKLSTASKNAMAHSRKEKFIQDEIDNNIHNVSEDGIERYSDRYKKKKKVHRTIEDHPYQLQFFPEELYSVMGVSSKQKRKLLSLSKFKSNGGLRQFVSEERKEIVDEDEKTKSKELTEQLFNQFGNDDDNKEDNKEEHSDSEDIDDEFEDEEDNDYNAERYFDDGEEGVGEDEGDEEAEF</sequence>
<organism evidence="6 7">
    <name type="scientific">Candida oxycetoniae</name>
    <dbReference type="NCBI Taxonomy" id="497107"/>
    <lineage>
        <taxon>Eukaryota</taxon>
        <taxon>Fungi</taxon>
        <taxon>Dikarya</taxon>
        <taxon>Ascomycota</taxon>
        <taxon>Saccharomycotina</taxon>
        <taxon>Pichiomycetes</taxon>
        <taxon>Debaryomycetaceae</taxon>
        <taxon>Candida/Lodderomyces clade</taxon>
        <taxon>Candida</taxon>
    </lineage>
</organism>
<feature type="region of interest" description="Disordered" evidence="5">
    <location>
        <begin position="181"/>
        <end position="257"/>
    </location>
</feature>
<gene>
    <name evidence="6" type="ORF">KGF56_003385</name>
</gene>
<evidence type="ECO:0000256" key="2">
    <source>
        <dbReference type="ARBA" id="ARBA00008352"/>
    </source>
</evidence>
<keyword evidence="3 4" id="KW-0539">Nucleus</keyword>
<evidence type="ECO:0000313" key="7">
    <source>
        <dbReference type="Proteomes" id="UP001202479"/>
    </source>
</evidence>
<dbReference type="RefSeq" id="XP_049179572.1">
    <property type="nucleotide sequence ID" value="XM_049324713.1"/>
</dbReference>
<dbReference type="PIRSF" id="PIRSF000777">
    <property type="entry name" value="RNA_polIII_C31"/>
    <property type="match status" value="1"/>
</dbReference>
<dbReference type="AlphaFoldDB" id="A0AAI9SWH8"/>
<keyword evidence="7" id="KW-1185">Reference proteome</keyword>
<evidence type="ECO:0000256" key="4">
    <source>
        <dbReference type="PIRNR" id="PIRNR000777"/>
    </source>
</evidence>
<feature type="compositionally biased region" description="Acidic residues" evidence="5">
    <location>
        <begin position="216"/>
        <end position="233"/>
    </location>
</feature>
<comment type="subcellular location">
    <subcellularLocation>
        <location evidence="1 4">Nucleus</location>
    </subcellularLocation>
</comment>
<dbReference type="GO" id="GO:0006383">
    <property type="term" value="P:transcription by RNA polymerase III"/>
    <property type="evidence" value="ECO:0007669"/>
    <property type="project" value="UniProtKB-UniRule"/>
</dbReference>
<feature type="compositionally biased region" description="Basic and acidic residues" evidence="5">
    <location>
        <begin position="181"/>
        <end position="194"/>
    </location>
</feature>
<evidence type="ECO:0000256" key="3">
    <source>
        <dbReference type="ARBA" id="ARBA00023242"/>
    </source>
</evidence>
<evidence type="ECO:0000313" key="6">
    <source>
        <dbReference type="EMBL" id="KAI3403825.2"/>
    </source>
</evidence>
<evidence type="ECO:0000256" key="5">
    <source>
        <dbReference type="SAM" id="MobiDB-lite"/>
    </source>
</evidence>
<dbReference type="InterPro" id="IPR024661">
    <property type="entry name" value="RNA_pol_III_Rpc31"/>
</dbReference>
<accession>A0AAI9SWH8</accession>